<dbReference type="CDD" id="cd06223">
    <property type="entry name" value="PRTases_typeI"/>
    <property type="match status" value="1"/>
</dbReference>
<comment type="similarity">
    <text evidence="1">Belongs to the ComF/GntX family.</text>
</comment>
<sequence length="286" mass="31672">MRGAIKKDEEGDFTFKLPNNIFFPLVCFGCGIGMGVPGLLPGFCPECGDRLKEFLEPKNVRLHLIKNSSTEPGMPVLSVFPYKDPIVGMIRSLKFAQAYENANILGTYMAVVWRRLTSVGVYEGIFYRPYGQFFYHGHANLTGLQAISGNIVEKRLPLQPDGVIAVPLHRRRLRQRGYNQADLIASALCRLLNYPNMAGIIVRSKYTKPQTETADRRERQLNVQDAFSCVCREKVKGKCILVIDDVLTVGSTLLSVAACLYAAGAATVIGMVAATDHPRLKDLSET</sequence>
<dbReference type="Gene3D" id="3.40.50.2020">
    <property type="match status" value="1"/>
</dbReference>
<dbReference type="InterPro" id="IPR029057">
    <property type="entry name" value="PRTase-like"/>
</dbReference>
<accession>A0A2J8B453</accession>
<keyword evidence="2" id="KW-0812">Transmembrane</keyword>
<dbReference type="AlphaFoldDB" id="A0A2J8B453"/>
<proteinExistence type="inferred from homology"/>
<feature type="transmembrane region" description="Helical" evidence="2">
    <location>
        <begin position="21"/>
        <end position="40"/>
    </location>
</feature>
<comment type="caution">
    <text evidence="4">The sequence shown here is derived from an EMBL/GenBank/DDBJ whole genome shotgun (WGS) entry which is preliminary data.</text>
</comment>
<dbReference type="RefSeq" id="WP_102892225.1">
    <property type="nucleotide sequence ID" value="NZ_NBZD01000001.1"/>
</dbReference>
<name>A0A2J8B453_9FIRM</name>
<evidence type="ECO:0000313" key="5">
    <source>
        <dbReference type="Proteomes" id="UP000236394"/>
    </source>
</evidence>
<organism evidence="4 5">
    <name type="scientific">Mageeibacillus indolicus</name>
    <dbReference type="NCBI Taxonomy" id="884684"/>
    <lineage>
        <taxon>Bacteria</taxon>
        <taxon>Bacillati</taxon>
        <taxon>Bacillota</taxon>
        <taxon>Clostridia</taxon>
        <taxon>Eubacteriales</taxon>
        <taxon>Oscillospiraceae</taxon>
        <taxon>Mageeibacillus</taxon>
    </lineage>
</organism>
<gene>
    <name evidence="4" type="ORF">B7R76_01315</name>
</gene>
<evidence type="ECO:0000259" key="3">
    <source>
        <dbReference type="Pfam" id="PF00156"/>
    </source>
</evidence>
<dbReference type="SUPFAM" id="SSF53271">
    <property type="entry name" value="PRTase-like"/>
    <property type="match status" value="1"/>
</dbReference>
<dbReference type="EMBL" id="NBZD01000001">
    <property type="protein sequence ID" value="PNH19553.1"/>
    <property type="molecule type" value="Genomic_DNA"/>
</dbReference>
<keyword evidence="2" id="KW-0472">Membrane</keyword>
<reference evidence="5" key="1">
    <citation type="submission" date="2017-04" db="EMBL/GenBank/DDBJ databases">
        <authorList>
            <person name="Bumgarner R.E."/>
            <person name="Fredricks D.N."/>
            <person name="Srinivasan S."/>
        </authorList>
    </citation>
    <scope>NUCLEOTIDE SEQUENCE [LARGE SCALE GENOMIC DNA]</scope>
    <source>
        <strain evidence="5">KA00405</strain>
    </source>
</reference>
<dbReference type="InterPro" id="IPR051910">
    <property type="entry name" value="ComF/GntX_DNA_util-trans"/>
</dbReference>
<evidence type="ECO:0000256" key="1">
    <source>
        <dbReference type="ARBA" id="ARBA00008007"/>
    </source>
</evidence>
<dbReference type="Pfam" id="PF00156">
    <property type="entry name" value="Pribosyltran"/>
    <property type="match status" value="1"/>
</dbReference>
<protein>
    <recommendedName>
        <fullName evidence="3">Phosphoribosyltransferase domain-containing protein</fullName>
    </recommendedName>
</protein>
<keyword evidence="2" id="KW-1133">Transmembrane helix</keyword>
<evidence type="ECO:0000256" key="2">
    <source>
        <dbReference type="SAM" id="Phobius"/>
    </source>
</evidence>
<dbReference type="Proteomes" id="UP000236394">
    <property type="component" value="Unassembled WGS sequence"/>
</dbReference>
<dbReference type="PANTHER" id="PTHR47505">
    <property type="entry name" value="DNA UTILIZATION PROTEIN YHGH"/>
    <property type="match status" value="1"/>
</dbReference>
<evidence type="ECO:0000313" key="4">
    <source>
        <dbReference type="EMBL" id="PNH19553.1"/>
    </source>
</evidence>
<dbReference type="PANTHER" id="PTHR47505:SF1">
    <property type="entry name" value="DNA UTILIZATION PROTEIN YHGH"/>
    <property type="match status" value="1"/>
</dbReference>
<dbReference type="InterPro" id="IPR000836">
    <property type="entry name" value="PRTase_dom"/>
</dbReference>
<feature type="domain" description="Phosphoribosyltransferase" evidence="3">
    <location>
        <begin position="184"/>
        <end position="279"/>
    </location>
</feature>